<dbReference type="EMBL" id="CP042913">
    <property type="protein sequence ID" value="QEG35744.1"/>
    <property type="molecule type" value="Genomic_DNA"/>
</dbReference>
<organism evidence="1 2">
    <name type="scientific">Bythopirellula goksoeyrii</name>
    <dbReference type="NCBI Taxonomy" id="1400387"/>
    <lineage>
        <taxon>Bacteria</taxon>
        <taxon>Pseudomonadati</taxon>
        <taxon>Planctomycetota</taxon>
        <taxon>Planctomycetia</taxon>
        <taxon>Pirellulales</taxon>
        <taxon>Lacipirellulaceae</taxon>
        <taxon>Bythopirellula</taxon>
    </lineage>
</organism>
<reference evidence="1 2" key="1">
    <citation type="submission" date="2019-08" db="EMBL/GenBank/DDBJ databases">
        <title>Deep-cultivation of Planctomycetes and their phenomic and genomic characterization uncovers novel biology.</title>
        <authorList>
            <person name="Wiegand S."/>
            <person name="Jogler M."/>
            <person name="Boedeker C."/>
            <person name="Pinto D."/>
            <person name="Vollmers J."/>
            <person name="Rivas-Marin E."/>
            <person name="Kohn T."/>
            <person name="Peeters S.H."/>
            <person name="Heuer A."/>
            <person name="Rast P."/>
            <person name="Oberbeckmann S."/>
            <person name="Bunk B."/>
            <person name="Jeske O."/>
            <person name="Meyerdierks A."/>
            <person name="Storesund J.E."/>
            <person name="Kallscheuer N."/>
            <person name="Luecker S."/>
            <person name="Lage O.M."/>
            <person name="Pohl T."/>
            <person name="Merkel B.J."/>
            <person name="Hornburger P."/>
            <person name="Mueller R.-W."/>
            <person name="Bruemmer F."/>
            <person name="Labrenz M."/>
            <person name="Spormann A.M."/>
            <person name="Op den Camp H."/>
            <person name="Overmann J."/>
            <person name="Amann R."/>
            <person name="Jetten M.S.M."/>
            <person name="Mascher T."/>
            <person name="Medema M.H."/>
            <person name="Devos D.P."/>
            <person name="Kaster A.-K."/>
            <person name="Ovreas L."/>
            <person name="Rohde M."/>
            <person name="Galperin M.Y."/>
            <person name="Jogler C."/>
        </authorList>
    </citation>
    <scope>NUCLEOTIDE SEQUENCE [LARGE SCALE GENOMIC DNA]</scope>
    <source>
        <strain evidence="1 2">Pr1d</strain>
    </source>
</reference>
<evidence type="ECO:0000313" key="2">
    <source>
        <dbReference type="Proteomes" id="UP000323917"/>
    </source>
</evidence>
<dbReference type="KEGG" id="bgok:Pr1d_30500"/>
<dbReference type="InterPro" id="IPR024284">
    <property type="entry name" value="DUF3826"/>
</dbReference>
<name>A0A5B9Q9M5_9BACT</name>
<proteinExistence type="predicted"/>
<keyword evidence="2" id="KW-1185">Reference proteome</keyword>
<gene>
    <name evidence="1" type="ORF">Pr1d_30500</name>
</gene>
<accession>A0A5B9Q9M5</accession>
<dbReference type="Pfam" id="PF12875">
    <property type="entry name" value="DUF3826"/>
    <property type="match status" value="1"/>
</dbReference>
<dbReference type="OrthoDB" id="280047at2"/>
<dbReference type="AlphaFoldDB" id="A0A5B9Q9M5"/>
<sequence length="227" mass="25924">MLKEPGFLNNTFLFIMFSKRHIILSLSFAIWLQLFTATRSQTAVDDKSSQEEAYSQAIAARSRAIVDKLELTDEDCVQRTEQLIAEQYRALREIHDSRDAEIASLKDTAGENEQRVGVLIERVRQDSLIKQFNLHRSFVAQLAVELNSDQVNGVKDGMTYGVVPATYARYLQKLPNLSEDEKRTVLAFLIEAREYAMDAGTSDEKHGWFRKYKGKINNYLSAAGYKM</sequence>
<evidence type="ECO:0000313" key="1">
    <source>
        <dbReference type="EMBL" id="QEG35744.1"/>
    </source>
</evidence>
<dbReference type="RefSeq" id="WP_148074221.1">
    <property type="nucleotide sequence ID" value="NZ_CP042913.1"/>
</dbReference>
<evidence type="ECO:0008006" key="3">
    <source>
        <dbReference type="Google" id="ProtNLM"/>
    </source>
</evidence>
<dbReference type="Proteomes" id="UP000323917">
    <property type="component" value="Chromosome"/>
</dbReference>
<protein>
    <recommendedName>
        <fullName evidence="3">DUF3826 domain-containing protein</fullName>
    </recommendedName>
</protein>